<accession>A0ABS1ZL98</accession>
<dbReference type="Proteomes" id="UP000809529">
    <property type="component" value="Unassembled WGS sequence"/>
</dbReference>
<comment type="caution">
    <text evidence="1">The sequence shown here is derived from an EMBL/GenBank/DDBJ whole genome shotgun (WGS) entry which is preliminary data.</text>
</comment>
<evidence type="ECO:0000313" key="2">
    <source>
        <dbReference type="Proteomes" id="UP000809529"/>
    </source>
</evidence>
<reference evidence="1 2" key="1">
    <citation type="submission" date="2020-01" db="EMBL/GenBank/DDBJ databases">
        <title>Comparative genomics of meat spoilage bacteria.</title>
        <authorList>
            <person name="Hilgarth M."/>
            <person name="Vogel R.F."/>
        </authorList>
    </citation>
    <scope>NUCLEOTIDE SEQUENCE [LARGE SCALE GENOMIC DNA]</scope>
    <source>
        <strain evidence="1 2">TMW2.2077</strain>
    </source>
</reference>
<proteinExistence type="predicted"/>
<evidence type="ECO:0000313" key="1">
    <source>
        <dbReference type="EMBL" id="MBM1197251.1"/>
    </source>
</evidence>
<dbReference type="RefSeq" id="WP_203303619.1">
    <property type="nucleotide sequence ID" value="NZ_JAAEBW010000013.1"/>
</dbReference>
<name>A0ABS1ZL98_9PSED</name>
<gene>
    <name evidence="1" type="ORF">GYN02_18990</name>
</gene>
<organism evidence="1 2">
    <name type="scientific">Pseudomonas weihenstephanensis</name>
    <dbReference type="NCBI Taxonomy" id="1608994"/>
    <lineage>
        <taxon>Bacteria</taxon>
        <taxon>Pseudomonadati</taxon>
        <taxon>Pseudomonadota</taxon>
        <taxon>Gammaproteobacteria</taxon>
        <taxon>Pseudomonadales</taxon>
        <taxon>Pseudomonadaceae</taxon>
        <taxon>Pseudomonas</taxon>
    </lineage>
</organism>
<keyword evidence="2" id="KW-1185">Reference proteome</keyword>
<sequence length="723" mass="80082">MSQCFAFRFEHRESRPALLISCTTTVVPDQIIKTIKADVENNLLPSAVYVLSTDSQRNTLLSLLNDTSLMSEFDSFVGDPAQKFIPIFFNPSGEFFFCRDESPVSLTLKNNILQAGMLRIFKTRQGLISSSPNFHFLKPSNDHCNAFIRASNLLVAGEEVAFLAISLLPLLKPQPNRIYVDTSSISYLVCKAVLMSGRYGGRVPLIESYESYTAVNQSFDFVEAPESLVLISATTSGGLASKILNGTTFPNSQVVTLFYSKLIGDQIGIYDVKDAIPAEASSAKPEDCADCADCARGSRLIKIVGDQFLPETPTNAQLIIKKTDFTGKRAKFFEDFAAKGLLQWRKASDIRADSKEHFYVDVGLYLQAPTEEFSGEFEKAIKKYFSRDVGKVIALDDPGSTALMESLKSIVSNNENITWSRMADLVGDSLNDAASVVVVAGAITSGRKLLDASRRLRCIAKSSSILYLVGFSKVPSMDILDQLRKDLQLGGHTLIILRECPLPRIVAQIKTAWDAEEFHLSKFAGDQLSGETVELPAALTERVVALTGEAEGSNDLFLKTTSGDTLKLRNTFAFWSGLNIDNQQATQADVYWTIQSILHDLRAKPDENGLASIYHSTVISPACFDRYNDGVIQACLLRAATPTELNYSIDNDFSQKMTDVLISVIENHENDQGEAALEFLMALWIDRLQITKDHLRNITCKFKSSQMPEDIRFLLDQIELKLQ</sequence>
<protein>
    <submittedName>
        <fullName evidence="1">Uncharacterized protein</fullName>
    </submittedName>
</protein>
<dbReference type="EMBL" id="JAAEBW010000013">
    <property type="protein sequence ID" value="MBM1197251.1"/>
    <property type="molecule type" value="Genomic_DNA"/>
</dbReference>